<feature type="compositionally biased region" description="Basic and acidic residues" evidence="3">
    <location>
        <begin position="61"/>
        <end position="74"/>
    </location>
</feature>
<organism evidence="6 7">
    <name type="scientific">Rhodotorula paludigena</name>
    <dbReference type="NCBI Taxonomy" id="86838"/>
    <lineage>
        <taxon>Eukaryota</taxon>
        <taxon>Fungi</taxon>
        <taxon>Dikarya</taxon>
        <taxon>Basidiomycota</taxon>
        <taxon>Pucciniomycotina</taxon>
        <taxon>Microbotryomycetes</taxon>
        <taxon>Sporidiobolales</taxon>
        <taxon>Sporidiobolaceae</taxon>
        <taxon>Rhodotorula</taxon>
    </lineage>
</organism>
<dbReference type="PROSITE" id="PS50212">
    <property type="entry name" value="RASGEF_NTER"/>
    <property type="match status" value="1"/>
</dbReference>
<dbReference type="InterPro" id="IPR008937">
    <property type="entry name" value="Ras-like_GEF"/>
</dbReference>
<feature type="compositionally biased region" description="Low complexity" evidence="3">
    <location>
        <begin position="319"/>
        <end position="330"/>
    </location>
</feature>
<dbReference type="EMBL" id="BQKY01000015">
    <property type="protein sequence ID" value="GJN93811.1"/>
    <property type="molecule type" value="Genomic_DNA"/>
</dbReference>
<dbReference type="GO" id="GO:0005886">
    <property type="term" value="C:plasma membrane"/>
    <property type="evidence" value="ECO:0007669"/>
    <property type="project" value="TreeGrafter"/>
</dbReference>
<feature type="compositionally biased region" description="Low complexity" evidence="3">
    <location>
        <begin position="257"/>
        <end position="267"/>
    </location>
</feature>
<evidence type="ECO:0000313" key="7">
    <source>
        <dbReference type="Proteomes" id="UP001342314"/>
    </source>
</evidence>
<feature type="region of interest" description="Disordered" evidence="3">
    <location>
        <begin position="1223"/>
        <end position="1264"/>
    </location>
</feature>
<feature type="domain" description="N-terminal Ras-GEF" evidence="5">
    <location>
        <begin position="594"/>
        <end position="721"/>
    </location>
</feature>
<evidence type="ECO:0008006" key="8">
    <source>
        <dbReference type="Google" id="ProtNLM"/>
    </source>
</evidence>
<comment type="caution">
    <text evidence="6">The sequence shown here is derived from an EMBL/GenBank/DDBJ whole genome shotgun (WGS) entry which is preliminary data.</text>
</comment>
<feature type="compositionally biased region" description="Pro residues" evidence="3">
    <location>
        <begin position="1226"/>
        <end position="1244"/>
    </location>
</feature>
<feature type="region of interest" description="Disordered" evidence="3">
    <location>
        <begin position="782"/>
        <end position="820"/>
    </location>
</feature>
<evidence type="ECO:0000259" key="4">
    <source>
        <dbReference type="PROSITE" id="PS50009"/>
    </source>
</evidence>
<feature type="compositionally biased region" description="Basic and acidic residues" evidence="3">
    <location>
        <begin position="888"/>
        <end position="900"/>
    </location>
</feature>
<feature type="compositionally biased region" description="Low complexity" evidence="3">
    <location>
        <begin position="1250"/>
        <end position="1261"/>
    </location>
</feature>
<dbReference type="GO" id="GO:0007265">
    <property type="term" value="P:Ras protein signal transduction"/>
    <property type="evidence" value="ECO:0007669"/>
    <property type="project" value="TreeGrafter"/>
</dbReference>
<feature type="compositionally biased region" description="Polar residues" evidence="3">
    <location>
        <begin position="170"/>
        <end position="181"/>
    </location>
</feature>
<feature type="region of interest" description="Disordered" evidence="3">
    <location>
        <begin position="52"/>
        <end position="507"/>
    </location>
</feature>
<feature type="compositionally biased region" description="Low complexity" evidence="3">
    <location>
        <begin position="466"/>
        <end position="479"/>
    </location>
</feature>
<feature type="compositionally biased region" description="Low complexity" evidence="3">
    <location>
        <begin position="187"/>
        <end position="208"/>
    </location>
</feature>
<evidence type="ECO:0000256" key="3">
    <source>
        <dbReference type="SAM" id="MobiDB-lite"/>
    </source>
</evidence>
<evidence type="ECO:0000313" key="6">
    <source>
        <dbReference type="EMBL" id="GJN93811.1"/>
    </source>
</evidence>
<feature type="compositionally biased region" description="Low complexity" evidence="3">
    <location>
        <begin position="439"/>
        <end position="448"/>
    </location>
</feature>
<dbReference type="InterPro" id="IPR000651">
    <property type="entry name" value="Ras-like_Gua-exchang_fac_N"/>
</dbReference>
<feature type="domain" description="Ras-GEF" evidence="4">
    <location>
        <begin position="1307"/>
        <end position="1615"/>
    </location>
</feature>
<feature type="compositionally biased region" description="Low complexity" evidence="3">
    <location>
        <begin position="12"/>
        <end position="23"/>
    </location>
</feature>
<name>A0AAV5GMJ8_9BASI</name>
<dbReference type="Pfam" id="PF00617">
    <property type="entry name" value="RasGEF"/>
    <property type="match status" value="1"/>
</dbReference>
<gene>
    <name evidence="6" type="ORF">Rhopal_006869-T1</name>
</gene>
<keyword evidence="1 2" id="KW-0344">Guanine-nucleotide releasing factor</keyword>
<feature type="region of interest" description="Disordered" evidence="3">
    <location>
        <begin position="1"/>
        <end position="23"/>
    </location>
</feature>
<evidence type="ECO:0000259" key="5">
    <source>
        <dbReference type="PROSITE" id="PS50212"/>
    </source>
</evidence>
<feature type="compositionally biased region" description="Basic and acidic residues" evidence="3">
    <location>
        <begin position="297"/>
        <end position="306"/>
    </location>
</feature>
<dbReference type="InterPro" id="IPR036964">
    <property type="entry name" value="RASGEF_cat_dom_sf"/>
</dbReference>
<feature type="compositionally biased region" description="Low complexity" evidence="3">
    <location>
        <begin position="782"/>
        <end position="794"/>
    </location>
</feature>
<feature type="region of interest" description="Disordered" evidence="3">
    <location>
        <begin position="520"/>
        <end position="591"/>
    </location>
</feature>
<dbReference type="GO" id="GO:0005085">
    <property type="term" value="F:guanyl-nucleotide exchange factor activity"/>
    <property type="evidence" value="ECO:0007669"/>
    <property type="project" value="UniProtKB-KW"/>
</dbReference>
<feature type="region of interest" description="Disordered" evidence="3">
    <location>
        <begin position="1149"/>
        <end position="1168"/>
    </location>
</feature>
<dbReference type="InterPro" id="IPR001895">
    <property type="entry name" value="RASGEF_cat_dom"/>
</dbReference>
<evidence type="ECO:0000256" key="1">
    <source>
        <dbReference type="ARBA" id="ARBA00022658"/>
    </source>
</evidence>
<sequence>MAAPTAQKRLPRPVAHASPPAAPSDLAVAMDGSFVETTSEAAAKAMARFYAEQSAGQGAGEEWKVKSRTDERGRTVYRIRPLDAPSVASPTSSSSSAASSGHLPFARPSNQPMPSPKQQQHQPSIALHRSSLRQSRSIPLLRSPDQPAHAEPLLSPPCPAAPVSADEISVSDTVNKPTSKPQHLRKSPSSPSFRSPAAFPSPTSSSSLAPPPGALRPASRARSAASSSAAAGASGEGDVLGRILGWRADVGSGSGSGSSAAGEASRSGGRRREGRSGRIRGLREVLAGGARGAKGSKGAESDRSDLPEDLVEELEESEAPGSPASSTGSGHHPFAMAKQRPSRQRGPFGTGVRIRRLPAVGAAAPHEARDGDHSMREVSSSDSIRTATAADPLLPSLLPPSFPFPSTTDSPDLPAPPRRTPRTRFQDPHVFDLFHRDPTSPSSTSGPSSPLPVSQPLPFGYHGRLDSASSLASSRSSASGAGGSGSGTGTSLEIALVPRPGDDPRFVIWGTTAAPAAAAAAVRSPKQAGRKGSVPVTEPGSPSPAARRWSVSMSPRGTGSGSGSASSAGTGVSSPPTSVRDSVGSKSSQSVPDERRILMAATVERLVAELTSQIAPALLRDFFLTFRHFLAPLDLLHLLVARFTWAMQPPLSSADDALRRVVRVRTFVVLRYWLLNHFQDDFVPDRALRSELARWLNECAKSDEYRAANGGRELRLVKALKKTARRCKDAYLAGGTKHAADGTSPVLGTNGATEDDVDLDFGGHTGAAFGSLRGGNKDFLSASNSSTSSAQLASPHHHSTTDPLDTLASSAEAGAPTNPLARSFSSALGTLGRFKRKLASASLAARHGTEADASGRRGALELEKGEEGDLLWVKGGVERYLEYWGIQRESEGTEDPERTPELVPAGTSSEEQTPRTDEGEQDALTPTPDVFVEQVESIEPLAPSALNGVGLGIDGAQDLPVAALDYAFPPPKPAPAAPTPAPPAFSLAPGAFASYTASDRPHSVRIELDDLDDSDSDLDEDVIEAKKTLKRLPATHDLRLVAAGIVAPPAFAHVQLPPMTATRRRSFESEASSYGFVGSRDPLGWGNELDGPPREAVLFLDEEACYEPSQGVTVIPNFVLEGLVDSDDDDEPGDVEAALRRLEGLVDDSKEREKARRVERQMERSSRLEQERLRALQAGEAAPPPTACDDDGRPPLASIPGANADVATASLEEAIVAPVAAGVRPSSPPPVGPVLPASLQPPEPAPRKPSVSSSQSGVSAVDSRKPSMSRIFSLSARPSSARPGLPASFVARAPAPPTHRSFVLFCRTETLAQQLTLIERDMLRLLSYQELASGSWRERMGETDVLDWESYVKERRRADVEAKREGTSTASAVQDLIARFNLTANWVCSEILLTANIDERAMLVAKFIRLAFKCYCQSNFQTLTQIVHGLQIPDVERLHKTWARVPAWEMRKFRGMQVFVSHLKNFKHLRELTTAILSENGAADLGSTMSSAAAPAVKGSIPFIGLFLRDLATNAELPTFLDPTAPNASAAVNSAGSLTAVADPSAFADFPPLPPDTSLAPLVNVHKFRVLAQTVQRVLAFQELASRYAFEPTPKVYFKCLKIRCLEQGVMRELSTRLEA</sequence>
<dbReference type="PROSITE" id="PS50009">
    <property type="entry name" value="RASGEF_CAT"/>
    <property type="match status" value="1"/>
</dbReference>
<dbReference type="PANTHER" id="PTHR23113:SF363">
    <property type="entry name" value="PROTEIN SON OF SEVENLESS"/>
    <property type="match status" value="1"/>
</dbReference>
<proteinExistence type="predicted"/>
<dbReference type="Pfam" id="PF00618">
    <property type="entry name" value="RasGEF_N"/>
    <property type="match status" value="1"/>
</dbReference>
<dbReference type="Gene3D" id="1.10.840.10">
    <property type="entry name" value="Ras guanine-nucleotide exchange factors catalytic domain"/>
    <property type="match status" value="1"/>
</dbReference>
<feature type="compositionally biased region" description="Low complexity" evidence="3">
    <location>
        <begin position="552"/>
        <end position="578"/>
    </location>
</feature>
<feature type="compositionally biased region" description="Low complexity" evidence="3">
    <location>
        <begin position="386"/>
        <end position="396"/>
    </location>
</feature>
<dbReference type="InterPro" id="IPR023578">
    <property type="entry name" value="Ras_GEF_dom_sf"/>
</dbReference>
<dbReference type="Gene3D" id="1.20.870.10">
    <property type="entry name" value="Son of sevenless (SoS) protein Chain: S domain 1"/>
    <property type="match status" value="1"/>
</dbReference>
<feature type="compositionally biased region" description="Acidic residues" evidence="3">
    <location>
        <begin position="307"/>
        <end position="318"/>
    </location>
</feature>
<evidence type="ECO:0000256" key="2">
    <source>
        <dbReference type="PROSITE-ProRule" id="PRU00168"/>
    </source>
</evidence>
<keyword evidence="7" id="KW-1185">Reference proteome</keyword>
<dbReference type="SUPFAM" id="SSF48366">
    <property type="entry name" value="Ras GEF"/>
    <property type="match status" value="1"/>
</dbReference>
<feature type="compositionally biased region" description="Polar residues" evidence="3">
    <location>
        <begin position="108"/>
        <end position="123"/>
    </location>
</feature>
<feature type="compositionally biased region" description="Low complexity" evidence="3">
    <location>
        <begin position="215"/>
        <end position="233"/>
    </location>
</feature>
<feature type="region of interest" description="Disordered" evidence="3">
    <location>
        <begin position="1176"/>
        <end position="1201"/>
    </location>
</feature>
<dbReference type="Proteomes" id="UP001342314">
    <property type="component" value="Unassembled WGS sequence"/>
</dbReference>
<feature type="compositionally biased region" description="Basic and acidic residues" evidence="3">
    <location>
        <begin position="366"/>
        <end position="376"/>
    </location>
</feature>
<protein>
    <recommendedName>
        <fullName evidence="8">Ras GEF</fullName>
    </recommendedName>
</protein>
<feature type="compositionally biased region" description="Low complexity" evidence="3">
    <location>
        <begin position="84"/>
        <end position="100"/>
    </location>
</feature>
<feature type="compositionally biased region" description="Basic and acidic residues" evidence="3">
    <location>
        <begin position="424"/>
        <end position="438"/>
    </location>
</feature>
<dbReference type="SMART" id="SM00147">
    <property type="entry name" value="RasGEF"/>
    <property type="match status" value="1"/>
</dbReference>
<dbReference type="PANTHER" id="PTHR23113">
    <property type="entry name" value="GUANINE NUCLEOTIDE EXCHANGE FACTOR"/>
    <property type="match status" value="1"/>
</dbReference>
<reference evidence="6 7" key="1">
    <citation type="submission" date="2021-12" db="EMBL/GenBank/DDBJ databases">
        <title>High titer production of polyol ester of fatty acids by Rhodotorula paludigena BS15 towards product separation-free biomass refinery.</title>
        <authorList>
            <person name="Mano J."/>
            <person name="Ono H."/>
            <person name="Tanaka T."/>
            <person name="Naito K."/>
            <person name="Sushida H."/>
            <person name="Ike M."/>
            <person name="Tokuyasu K."/>
            <person name="Kitaoka M."/>
        </authorList>
    </citation>
    <scope>NUCLEOTIDE SEQUENCE [LARGE SCALE GENOMIC DNA]</scope>
    <source>
        <strain evidence="6 7">BS15</strain>
    </source>
</reference>
<feature type="region of interest" description="Disordered" evidence="3">
    <location>
        <begin position="888"/>
        <end position="925"/>
    </location>
</feature>
<dbReference type="SMART" id="SM00229">
    <property type="entry name" value="RasGEFN"/>
    <property type="match status" value="1"/>
</dbReference>
<accession>A0AAV5GMJ8</accession>